<dbReference type="SMART" id="SM00360">
    <property type="entry name" value="RRM"/>
    <property type="match status" value="2"/>
</dbReference>
<dbReference type="PROSITE" id="PS50102">
    <property type="entry name" value="RRM"/>
    <property type="match status" value="2"/>
</dbReference>
<dbReference type="Gene3D" id="3.30.70.330">
    <property type="match status" value="2"/>
</dbReference>
<feature type="compositionally biased region" description="Basic and acidic residues" evidence="3">
    <location>
        <begin position="23"/>
        <end position="35"/>
    </location>
</feature>
<dbReference type="InterPro" id="IPR000504">
    <property type="entry name" value="RRM_dom"/>
</dbReference>
<dbReference type="OrthoDB" id="272703at2759"/>
<reference evidence="5 6" key="1">
    <citation type="journal article" date="2016" name="Mol. Biol. Evol.">
        <title>Comparative Genomics of Early-Diverging Mushroom-Forming Fungi Provides Insights into the Origins of Lignocellulose Decay Capabilities.</title>
        <authorList>
            <person name="Nagy L.G."/>
            <person name="Riley R."/>
            <person name="Tritt A."/>
            <person name="Adam C."/>
            <person name="Daum C."/>
            <person name="Floudas D."/>
            <person name="Sun H."/>
            <person name="Yadav J.S."/>
            <person name="Pangilinan J."/>
            <person name="Larsson K.H."/>
            <person name="Matsuura K."/>
            <person name="Barry K."/>
            <person name="Labutti K."/>
            <person name="Kuo R."/>
            <person name="Ohm R.A."/>
            <person name="Bhattacharya S.S."/>
            <person name="Shirouzu T."/>
            <person name="Yoshinaga Y."/>
            <person name="Martin F.M."/>
            <person name="Grigoriev I.V."/>
            <person name="Hibbett D.S."/>
        </authorList>
    </citation>
    <scope>NUCLEOTIDE SEQUENCE [LARGE SCALE GENOMIC DNA]</scope>
    <source>
        <strain evidence="5 6">CBS 109695</strain>
    </source>
</reference>
<evidence type="ECO:0000256" key="3">
    <source>
        <dbReference type="SAM" id="MobiDB-lite"/>
    </source>
</evidence>
<feature type="region of interest" description="Disordered" evidence="3">
    <location>
        <begin position="195"/>
        <end position="219"/>
    </location>
</feature>
<dbReference type="InterPro" id="IPR012677">
    <property type="entry name" value="Nucleotide-bd_a/b_plait_sf"/>
</dbReference>
<feature type="region of interest" description="Disordered" evidence="3">
    <location>
        <begin position="1"/>
        <end position="52"/>
    </location>
</feature>
<feature type="domain" description="RRM" evidence="4">
    <location>
        <begin position="246"/>
        <end position="333"/>
    </location>
</feature>
<evidence type="ECO:0000313" key="6">
    <source>
        <dbReference type="Proteomes" id="UP000076532"/>
    </source>
</evidence>
<sequence length="363" mass="39530">MEPQRTRNPAIQNWRSEASSNWRVKDDSPRTEAPRSEVPAPPRQRFVDQRKENSNFAAITEPAPGTRLSMGNFSTPRSNVGKFTKAAPMTFAPTSVFMMGKEGGSSPTTLQEAAPCMRLYVGNLLYKAQADDIQHLFKVNGFADAQIDMSTDPFTGRNPSYCFVDLRTAEDAGKAMAELNGMEVLGRPVKIKPGVAKKSLPAQGSGGHDEPPRRNAYQATEYKPTFDRWTRADAPAHWEGAPKPGHRVYVGGLPRIDSQPTVDIKMQALFDGFQITAVSKIISPHPSKAAQPGNHFYLFVDLSSTEEADRAIEALNGMPAPWGGKLTVSGTHGGGVKVIREQFGGKRGVWDEDGKSVDGMGSL</sequence>
<dbReference type="GO" id="GO:0003723">
    <property type="term" value="F:RNA binding"/>
    <property type="evidence" value="ECO:0007669"/>
    <property type="project" value="UniProtKB-UniRule"/>
</dbReference>
<keyword evidence="6" id="KW-1185">Reference proteome</keyword>
<dbReference type="Pfam" id="PF00076">
    <property type="entry name" value="RRM_1"/>
    <property type="match status" value="1"/>
</dbReference>
<evidence type="ECO:0000256" key="1">
    <source>
        <dbReference type="ARBA" id="ARBA00022884"/>
    </source>
</evidence>
<name>A0A166RMD7_9AGAM</name>
<protein>
    <recommendedName>
        <fullName evidence="4">RRM domain-containing protein</fullName>
    </recommendedName>
</protein>
<dbReference type="PANTHER" id="PTHR21245">
    <property type="entry name" value="HETEROGENEOUS NUCLEAR RIBONUCLEOPROTEIN"/>
    <property type="match status" value="1"/>
</dbReference>
<dbReference type="EMBL" id="KV417503">
    <property type="protein sequence ID" value="KZP28428.1"/>
    <property type="molecule type" value="Genomic_DNA"/>
</dbReference>
<feature type="domain" description="RRM" evidence="4">
    <location>
        <begin position="117"/>
        <end position="196"/>
    </location>
</feature>
<gene>
    <name evidence="5" type="ORF">FIBSPDRAFT_779799</name>
</gene>
<feature type="compositionally biased region" description="Polar residues" evidence="3">
    <location>
        <begin position="1"/>
        <end position="22"/>
    </location>
</feature>
<dbReference type="InterPro" id="IPR035979">
    <property type="entry name" value="RBD_domain_sf"/>
</dbReference>
<evidence type="ECO:0000256" key="2">
    <source>
        <dbReference type="PROSITE-ProRule" id="PRU00176"/>
    </source>
</evidence>
<evidence type="ECO:0000313" key="5">
    <source>
        <dbReference type="EMBL" id="KZP28428.1"/>
    </source>
</evidence>
<organism evidence="5 6">
    <name type="scientific">Athelia psychrophila</name>
    <dbReference type="NCBI Taxonomy" id="1759441"/>
    <lineage>
        <taxon>Eukaryota</taxon>
        <taxon>Fungi</taxon>
        <taxon>Dikarya</taxon>
        <taxon>Basidiomycota</taxon>
        <taxon>Agaricomycotina</taxon>
        <taxon>Agaricomycetes</taxon>
        <taxon>Agaricomycetidae</taxon>
        <taxon>Atheliales</taxon>
        <taxon>Atheliaceae</taxon>
        <taxon>Athelia</taxon>
    </lineage>
</organism>
<dbReference type="Proteomes" id="UP000076532">
    <property type="component" value="Unassembled WGS sequence"/>
</dbReference>
<evidence type="ECO:0000259" key="4">
    <source>
        <dbReference type="PROSITE" id="PS50102"/>
    </source>
</evidence>
<keyword evidence="1 2" id="KW-0694">RNA-binding</keyword>
<accession>A0A166RMD7</accession>
<dbReference type="SUPFAM" id="SSF54928">
    <property type="entry name" value="RNA-binding domain, RBD"/>
    <property type="match status" value="1"/>
</dbReference>
<proteinExistence type="predicted"/>
<dbReference type="AlphaFoldDB" id="A0A166RMD7"/>
<dbReference type="STRING" id="436010.A0A166RMD7"/>